<dbReference type="InterPro" id="IPR000182">
    <property type="entry name" value="GNAT_dom"/>
</dbReference>
<dbReference type="InterPro" id="IPR016181">
    <property type="entry name" value="Acyl_CoA_acyltransferase"/>
</dbReference>
<dbReference type="EMBL" id="CP013213">
    <property type="protein sequence ID" value="AMC93619.1"/>
    <property type="molecule type" value="Genomic_DNA"/>
</dbReference>
<organism evidence="2 3">
    <name type="scientific">Erysipelothrix larvae</name>
    <dbReference type="NCBI Taxonomy" id="1514105"/>
    <lineage>
        <taxon>Bacteria</taxon>
        <taxon>Bacillati</taxon>
        <taxon>Bacillota</taxon>
        <taxon>Erysipelotrichia</taxon>
        <taxon>Erysipelotrichales</taxon>
        <taxon>Erysipelotrichaceae</taxon>
        <taxon>Erysipelothrix</taxon>
    </lineage>
</organism>
<protein>
    <recommendedName>
        <fullName evidence="1">N-acetyltransferase domain-containing protein</fullName>
    </recommendedName>
</protein>
<dbReference type="RefSeq" id="WP_067632562.1">
    <property type="nucleotide sequence ID" value="NZ_CP013213.1"/>
</dbReference>
<feature type="domain" description="N-acetyltransferase" evidence="1">
    <location>
        <begin position="11"/>
        <end position="171"/>
    </location>
</feature>
<dbReference type="CDD" id="cd04301">
    <property type="entry name" value="NAT_SF"/>
    <property type="match status" value="1"/>
</dbReference>
<dbReference type="SUPFAM" id="SSF55729">
    <property type="entry name" value="Acyl-CoA N-acyltransferases (Nat)"/>
    <property type="match status" value="1"/>
</dbReference>
<evidence type="ECO:0000259" key="1">
    <source>
        <dbReference type="PROSITE" id="PS51186"/>
    </source>
</evidence>
<dbReference type="AlphaFoldDB" id="A0A0X8H088"/>
<name>A0A0X8H088_9FIRM</name>
<accession>A0A0X8H088</accession>
<dbReference type="GO" id="GO:0016747">
    <property type="term" value="F:acyltransferase activity, transferring groups other than amino-acyl groups"/>
    <property type="evidence" value="ECO:0007669"/>
    <property type="project" value="InterPro"/>
</dbReference>
<evidence type="ECO:0000313" key="3">
    <source>
        <dbReference type="Proteomes" id="UP000063781"/>
    </source>
</evidence>
<dbReference type="STRING" id="1514105.AOC36_06350"/>
<reference evidence="2 3" key="1">
    <citation type="submission" date="2015-10" db="EMBL/GenBank/DDBJ databases">
        <title>Erysipelothrix larvae sp. LV19 isolated from the larval gut of the rhinoceros beetle, Trypoxylus dichotomus.</title>
        <authorList>
            <person name="Lim S."/>
            <person name="Kim B.-C."/>
        </authorList>
    </citation>
    <scope>NUCLEOTIDE SEQUENCE [LARGE SCALE GENOMIC DNA]</scope>
    <source>
        <strain evidence="2 3">LV19</strain>
    </source>
</reference>
<dbReference type="PROSITE" id="PS51186">
    <property type="entry name" value="GNAT"/>
    <property type="match status" value="1"/>
</dbReference>
<proteinExistence type="predicted"/>
<dbReference type="Pfam" id="PF00583">
    <property type="entry name" value="Acetyltransf_1"/>
    <property type="match status" value="1"/>
</dbReference>
<dbReference type="Proteomes" id="UP000063781">
    <property type="component" value="Chromosome"/>
</dbReference>
<keyword evidence="3" id="KW-1185">Reference proteome</keyword>
<dbReference type="Gene3D" id="3.40.630.30">
    <property type="match status" value="1"/>
</dbReference>
<gene>
    <name evidence="2" type="ORF">AOC36_06350</name>
</gene>
<sequence>MELINTLTQKLTTKRLTLSDVNDVQALCVSCTDFSMLVDGVAPSEDAGLKILSDLPKGKKAEDKYVFGVYREHDLIAIIDLIKDYPTQDTWMLGLLMIHPDDRKQGLGHACSQSVERYVKDLGGTSIKIGVVQNNTIAKAFWEKAGYRVEGTFTYDTITDSQTAYSMSKAI</sequence>
<dbReference type="KEGG" id="erl:AOC36_06350"/>
<dbReference type="OrthoDB" id="9782266at2"/>
<evidence type="ECO:0000313" key="2">
    <source>
        <dbReference type="EMBL" id="AMC93619.1"/>
    </source>
</evidence>